<dbReference type="GO" id="GO:0016301">
    <property type="term" value="F:kinase activity"/>
    <property type="evidence" value="ECO:0007669"/>
    <property type="project" value="UniProtKB-KW"/>
</dbReference>
<sequence length="173" mass="19895">MEQLNLYEVINMAEEPKTVDIKDMLHFKTGNIALPVLETILNTIPFELGFCDENDEFQWFTDNGHRVYKRFKETFGKNVLGLHHGGARPQVQELLKQFHAGTKDNFEFLLDLDGRKIYISFYAVHDENGKYLGCFDFTGDITELQQMKETAKVIPPMDAIKAKEAAEKSTDKD</sequence>
<keyword evidence="1" id="KW-0418">Kinase</keyword>
<dbReference type="SUPFAM" id="SSF55785">
    <property type="entry name" value="PYP-like sensor domain (PAS domain)"/>
    <property type="match status" value="1"/>
</dbReference>
<organism evidence="1 2">
    <name type="scientific">Pseudolactococcus plantarum</name>
    <dbReference type="NCBI Taxonomy" id="1365"/>
    <lineage>
        <taxon>Bacteria</taxon>
        <taxon>Bacillati</taxon>
        <taxon>Bacillota</taxon>
        <taxon>Bacilli</taxon>
        <taxon>Lactobacillales</taxon>
        <taxon>Streptococcaceae</taxon>
        <taxon>Pseudolactococcus</taxon>
    </lineage>
</organism>
<dbReference type="Pfam" id="PF13596">
    <property type="entry name" value="PAS_10"/>
    <property type="match status" value="1"/>
</dbReference>
<reference evidence="1 2" key="1">
    <citation type="submission" date="2014-12" db="EMBL/GenBank/DDBJ databases">
        <title>Draft genome sequences of 10 type strains of Lactococcus.</title>
        <authorList>
            <person name="Sun Z."/>
            <person name="Zhong Z."/>
            <person name="Liu W."/>
            <person name="Zhang W."/>
            <person name="Zhang H."/>
        </authorList>
    </citation>
    <scope>NUCLEOTIDE SEQUENCE [LARGE SCALE GENOMIC DNA]</scope>
    <source>
        <strain evidence="1 2">DSM 20686</strain>
    </source>
</reference>
<name>A0A2A5RV44_9LACT</name>
<proteinExistence type="predicted"/>
<gene>
    <name evidence="1" type="ORF">RU87_GL000803</name>
</gene>
<evidence type="ECO:0000313" key="1">
    <source>
        <dbReference type="EMBL" id="PCS05096.1"/>
    </source>
</evidence>
<keyword evidence="1" id="KW-0808">Transferase</keyword>
<dbReference type="InterPro" id="IPR035965">
    <property type="entry name" value="PAS-like_dom_sf"/>
</dbReference>
<keyword evidence="2" id="KW-1185">Reference proteome</keyword>
<dbReference type="AlphaFoldDB" id="A0A2A5RV44"/>
<dbReference type="EMBL" id="JXJX01000021">
    <property type="protein sequence ID" value="PCS05096.1"/>
    <property type="molecule type" value="Genomic_DNA"/>
</dbReference>
<protein>
    <submittedName>
        <fullName evidence="1">Histidine kinase</fullName>
    </submittedName>
</protein>
<dbReference type="Gene3D" id="3.30.450.20">
    <property type="entry name" value="PAS domain"/>
    <property type="match status" value="1"/>
</dbReference>
<accession>A0A2A5RV44</accession>
<comment type="caution">
    <text evidence="1">The sequence shown here is derived from an EMBL/GenBank/DDBJ whole genome shotgun (WGS) entry which is preliminary data.</text>
</comment>
<dbReference type="Proteomes" id="UP000242246">
    <property type="component" value="Unassembled WGS sequence"/>
</dbReference>
<evidence type="ECO:0000313" key="2">
    <source>
        <dbReference type="Proteomes" id="UP000242246"/>
    </source>
</evidence>